<dbReference type="Proteomes" id="UP001164746">
    <property type="component" value="Chromosome 10"/>
</dbReference>
<sequence length="150" mass="16793">TCAQIPDECQGCGCCAYGNYRKCDNNGYCNNGCQDGYWEWGIFHTKMDNVKPAVRNASTMNAIRLREDVFKDALKGTGIRHVTKSVIQNVYLAIKQMDRASQAEHANGVSDNLNSVIIIEYPNHQSQPTDRFCKKMTPLLTADDLEIGKI</sequence>
<evidence type="ECO:0000313" key="1">
    <source>
        <dbReference type="EMBL" id="WAR16666.1"/>
    </source>
</evidence>
<protein>
    <submittedName>
        <fullName evidence="1">Uncharacterized protein</fullName>
    </submittedName>
</protein>
<feature type="non-terminal residue" evidence="1">
    <location>
        <position position="150"/>
    </location>
</feature>
<gene>
    <name evidence="1" type="ORF">MAR_031260</name>
</gene>
<keyword evidence="2" id="KW-1185">Reference proteome</keyword>
<reference evidence="1" key="1">
    <citation type="submission" date="2022-11" db="EMBL/GenBank/DDBJ databases">
        <title>Centuries of genome instability and evolution in soft-shell clam transmissible cancer (bioRxiv).</title>
        <authorList>
            <person name="Hart S.F.M."/>
            <person name="Yonemitsu M.A."/>
            <person name="Giersch R.M."/>
            <person name="Beal B.F."/>
            <person name="Arriagada G."/>
            <person name="Davis B.W."/>
            <person name="Ostrander E.A."/>
            <person name="Goff S.P."/>
            <person name="Metzger M.J."/>
        </authorList>
    </citation>
    <scope>NUCLEOTIDE SEQUENCE</scope>
    <source>
        <strain evidence="1">MELC-2E11</strain>
        <tissue evidence="1">Siphon/mantle</tissue>
    </source>
</reference>
<dbReference type="EMBL" id="CP111021">
    <property type="protein sequence ID" value="WAR16666.1"/>
    <property type="molecule type" value="Genomic_DNA"/>
</dbReference>
<organism evidence="1 2">
    <name type="scientific">Mya arenaria</name>
    <name type="common">Soft-shell clam</name>
    <dbReference type="NCBI Taxonomy" id="6604"/>
    <lineage>
        <taxon>Eukaryota</taxon>
        <taxon>Metazoa</taxon>
        <taxon>Spiralia</taxon>
        <taxon>Lophotrochozoa</taxon>
        <taxon>Mollusca</taxon>
        <taxon>Bivalvia</taxon>
        <taxon>Autobranchia</taxon>
        <taxon>Heteroconchia</taxon>
        <taxon>Euheterodonta</taxon>
        <taxon>Imparidentia</taxon>
        <taxon>Neoheterodontei</taxon>
        <taxon>Myida</taxon>
        <taxon>Myoidea</taxon>
        <taxon>Myidae</taxon>
        <taxon>Mya</taxon>
    </lineage>
</organism>
<proteinExistence type="predicted"/>
<accession>A0ABY7F6N0</accession>
<name>A0ABY7F6N0_MYAAR</name>
<evidence type="ECO:0000313" key="2">
    <source>
        <dbReference type="Proteomes" id="UP001164746"/>
    </source>
</evidence>
<feature type="non-terminal residue" evidence="1">
    <location>
        <position position="1"/>
    </location>
</feature>